<proteinExistence type="predicted"/>
<reference evidence="1" key="1">
    <citation type="submission" date="2018-01" db="EMBL/GenBank/DDBJ databases">
        <authorList>
            <person name="Clerissi C."/>
        </authorList>
    </citation>
    <scope>NUCLEOTIDE SEQUENCE</scope>
    <source>
        <strain evidence="1">Cupriavidus oxalaticus LMG 2235</strain>
    </source>
</reference>
<comment type="caution">
    <text evidence="1">The sequence shown here is derived from an EMBL/GenBank/DDBJ whole genome shotgun (WGS) entry which is preliminary data.</text>
</comment>
<sequence>MCCPRPAVSGAYRLFRAPRLWNAKRPGVHEQAGALVFLTDSALRVALSSARARPDLMA</sequence>
<name>A0A375G9U4_9BURK</name>
<dbReference type="AlphaFoldDB" id="A0A375G9U4"/>
<dbReference type="Proteomes" id="UP000256862">
    <property type="component" value="Chromosome CO2235"/>
</dbReference>
<gene>
    <name evidence="1" type="ORF">CO2235_70114</name>
</gene>
<dbReference type="EMBL" id="OGUS01000129">
    <property type="protein sequence ID" value="SPC17068.1"/>
    <property type="molecule type" value="Genomic_DNA"/>
</dbReference>
<protein>
    <submittedName>
        <fullName evidence="1">Uncharacterized protein</fullName>
    </submittedName>
</protein>
<organism evidence="1">
    <name type="scientific">Cupriavidus oxalaticus</name>
    <dbReference type="NCBI Taxonomy" id="96344"/>
    <lineage>
        <taxon>Bacteria</taxon>
        <taxon>Pseudomonadati</taxon>
        <taxon>Pseudomonadota</taxon>
        <taxon>Betaproteobacteria</taxon>
        <taxon>Burkholderiales</taxon>
        <taxon>Burkholderiaceae</taxon>
        <taxon>Cupriavidus</taxon>
    </lineage>
</organism>
<evidence type="ECO:0000313" key="1">
    <source>
        <dbReference type="EMBL" id="SPC17068.1"/>
    </source>
</evidence>
<accession>A0A375G9U4</accession>